<dbReference type="Proteomes" id="UP000033483">
    <property type="component" value="Unassembled WGS sequence"/>
</dbReference>
<evidence type="ECO:0000313" key="11">
    <source>
        <dbReference type="Proteomes" id="UP000033483"/>
    </source>
</evidence>
<sequence length="1402" mass="158490">MAETDHHREYISDLKSSLEAMSQMGSSESTITFEEEQLCKALSQASSSPRVIKTMLTKLLTESETVMEKCLYKLSHVYSVVEGRNTYGYEKFTLRYRPRFFLRRLSRRYSSTLPPAWKSAIVKYGVAITKHQRLLRAFNAFVQNNRPATIAELMNPGHSNWTPKLYPDSLLLEIDTNIMIRSVQQAVASLMQNPPHNRNCVTQLNMGEGKSSVIVPVVSCALANGSRLVCVLVGKPQAPQMLETLCGKLGGLVDRRIYQLPYTRGINSSVEGVKEIFEMLQECQRNGGILLVQPEHLLSLKLAGIEAKLSPGRENIGSVFVSIQEFMDTSSRFIVDESDENFSTKFELVYTVGIQSLIEGTPQRWQTLHQILDLIPAIAESVQSKFPSYVEVSHMRPGCFPRIRILGEAAMSALLHQLADSICEKGLLGFPISRLSEDVRLNIKRYILELDVPRSVSEAVEKEETTSIWGSANRNTLLLLRGILASGVLNFGLSRKRWRVDYGLDLLRKPETRLAVPYRAKDSPSARAEFSHPDGVMMLTSLSYYYGGLSNSQMLETFNHLLINNQADLEYSLWIRHLPNLPAAFRHLSGVNIRDTAQCTNEVFPHLRYCKAVIDYFLSHIVFPKEMREFPERISASGWDLAEVKPYPTTGFSGTNDAKVLLPLGIQQHDRSALKGTNALVLSHLLKSQNQNGQGKVYEIPKAKRDDKRSDALILLSLVTNITPQVRVIIDVGAQILELNNEGVAKAWLAMMSSDPSIEAVVFFNDNDELCVIDRKGNTEPLQTSHYAHQLDLCLIFFDEAHSRGTDLKLPPFYKAAVTLGSGITKDRLTQACMRMRKLGYSHTVSFCIPGEISNKIKAVRPVKDSTQPITVSDILLWSIHETWDYTSHNIPLWAHQGIRHRRSRQIWHEARLAGNGLSVEAAQGFLEPEAQTIEKRYRPRYYDSEQHHFLALDGFNLPKSDLIFERATKLMGTGPRHSLLGEEQERELAPEIEVERETQRPSPVQPVWPVLDPLLREFVDTGVLRFRAPVIKAVESLRSTSILGDMPYDQVPMDLLVTKDFASPVKAPGSNFTAESGQTLFKFDSYLRPVQWVLLSTKEAKSYPRLVVISPYEAQELYEAVRTSPYVSMHIYTPRINEIFPALDHLNLYKVSGNTKEFDSSLYKRLIQELNLFAGQLYFSSLEEYQGMCDLLGLAARLPQANEKFAVDGFILCDAKGLVGGGSGFVQSPVEMVRRLMHLRHEQSNIQLTHVGSMLDNRLLSADAILHHNFQEDEDDEIFPKSQSLRTFMDEFKTIVAENLNEMSTPSDFVSMLMRLRVTVEAYPEITRSDKSLTRILDQSIQRLSLYDAEEAADAIDDTDNDDYLGEESMDSESENLRVRAKKPKGKKKKKKGKKKNKKRN</sequence>
<evidence type="ECO:0000313" key="10">
    <source>
        <dbReference type="EMBL" id="KKA26292.1"/>
    </source>
</evidence>
<evidence type="ECO:0000256" key="2">
    <source>
        <dbReference type="ARBA" id="ARBA00012759"/>
    </source>
</evidence>
<dbReference type="InterPro" id="IPR022105">
    <property type="entry name" value="DUF3645"/>
</dbReference>
<keyword evidence="5" id="KW-0378">Hydrolase</keyword>
<dbReference type="Pfam" id="PF12359">
    <property type="entry name" value="DUF3645"/>
    <property type="match status" value="1"/>
</dbReference>
<dbReference type="Pfam" id="PF12340">
    <property type="entry name" value="DUF3638"/>
    <property type="match status" value="1"/>
</dbReference>
<keyword evidence="11" id="KW-1185">Reference proteome</keyword>
<dbReference type="GO" id="GO:0004843">
    <property type="term" value="F:cysteine-type deubiquitinase activity"/>
    <property type="evidence" value="ECO:0007669"/>
    <property type="project" value="UniProtKB-EC"/>
</dbReference>
<comment type="catalytic activity">
    <reaction evidence="1">
        <text>Thiol-dependent hydrolysis of ester, thioester, amide, peptide and isopeptide bonds formed by the C-terminal Gly of ubiquitin (a 76-residue protein attached to proteins as an intracellular targeting signal).</text>
        <dbReference type="EC" id="3.4.19.12"/>
    </reaction>
</comment>
<feature type="compositionally biased region" description="Basic residues" evidence="7">
    <location>
        <begin position="1380"/>
        <end position="1402"/>
    </location>
</feature>
<evidence type="ECO:0000259" key="9">
    <source>
        <dbReference type="Pfam" id="PF12359"/>
    </source>
</evidence>
<proteinExistence type="predicted"/>
<organism evidence="10 11">
    <name type="scientific">Thielaviopsis punctulata</name>
    <dbReference type="NCBI Taxonomy" id="72032"/>
    <lineage>
        <taxon>Eukaryota</taxon>
        <taxon>Fungi</taxon>
        <taxon>Dikarya</taxon>
        <taxon>Ascomycota</taxon>
        <taxon>Pezizomycotina</taxon>
        <taxon>Sordariomycetes</taxon>
        <taxon>Hypocreomycetidae</taxon>
        <taxon>Microascales</taxon>
        <taxon>Ceratocystidaceae</taxon>
        <taxon>Thielaviopsis</taxon>
    </lineage>
</organism>
<evidence type="ECO:0000256" key="3">
    <source>
        <dbReference type="ARBA" id="ARBA00022670"/>
    </source>
</evidence>
<dbReference type="EC" id="3.4.19.12" evidence="2"/>
<dbReference type="EMBL" id="LAEV01002236">
    <property type="protein sequence ID" value="KKA26292.1"/>
    <property type="molecule type" value="Genomic_DNA"/>
</dbReference>
<evidence type="ECO:0000256" key="5">
    <source>
        <dbReference type="ARBA" id="ARBA00022801"/>
    </source>
</evidence>
<evidence type="ECO:0000256" key="7">
    <source>
        <dbReference type="SAM" id="MobiDB-lite"/>
    </source>
</evidence>
<dbReference type="OrthoDB" id="3182339at2759"/>
<evidence type="ECO:0000256" key="1">
    <source>
        <dbReference type="ARBA" id="ARBA00000707"/>
    </source>
</evidence>
<feature type="domain" description="DUF3645" evidence="9">
    <location>
        <begin position="509"/>
        <end position="540"/>
    </location>
</feature>
<protein>
    <recommendedName>
        <fullName evidence="2">ubiquitinyl hydrolase 1</fullName>
        <ecNumber evidence="2">3.4.19.12</ecNumber>
    </recommendedName>
</protein>
<keyword evidence="6" id="KW-0788">Thiol protease</keyword>
<feature type="region of interest" description="Disordered" evidence="7">
    <location>
        <begin position="1356"/>
        <end position="1402"/>
    </location>
</feature>
<keyword evidence="4" id="KW-0833">Ubl conjugation pathway</keyword>
<evidence type="ECO:0000259" key="8">
    <source>
        <dbReference type="Pfam" id="PF12340"/>
    </source>
</evidence>
<reference evidence="10 11" key="1">
    <citation type="submission" date="2015-03" db="EMBL/GenBank/DDBJ databases">
        <authorList>
            <person name="Radwan O."/>
            <person name="Al-Naeli F.A."/>
            <person name="Rendon G.A."/>
            <person name="Fields C."/>
        </authorList>
    </citation>
    <scope>NUCLEOTIDE SEQUENCE [LARGE SCALE GENOMIC DNA]</scope>
    <source>
        <strain evidence="10">CR-DP1</strain>
    </source>
</reference>
<dbReference type="InterPro" id="IPR051346">
    <property type="entry name" value="OTU_Deubiquitinase"/>
</dbReference>
<dbReference type="PANTHER" id="PTHR13367:SF34">
    <property type="match status" value="1"/>
</dbReference>
<evidence type="ECO:0000256" key="4">
    <source>
        <dbReference type="ARBA" id="ARBA00022786"/>
    </source>
</evidence>
<dbReference type="GO" id="GO:0006508">
    <property type="term" value="P:proteolysis"/>
    <property type="evidence" value="ECO:0007669"/>
    <property type="project" value="UniProtKB-KW"/>
</dbReference>
<comment type="caution">
    <text evidence="10">The sequence shown here is derived from an EMBL/GenBank/DDBJ whole genome shotgun (WGS) entry which is preliminary data.</text>
</comment>
<name>A0A0F4Z712_9PEZI</name>
<feature type="domain" description="DUF3638" evidence="8">
    <location>
        <begin position="158"/>
        <end position="382"/>
    </location>
</feature>
<dbReference type="PANTHER" id="PTHR13367">
    <property type="entry name" value="UBIQUITIN THIOESTERASE"/>
    <property type="match status" value="1"/>
</dbReference>
<dbReference type="InterPro" id="IPR022099">
    <property type="entry name" value="DUF3638"/>
</dbReference>
<accession>A0A0F4Z712</accession>
<keyword evidence="3" id="KW-0645">Protease</keyword>
<gene>
    <name evidence="10" type="ORF">TD95_001760</name>
</gene>
<evidence type="ECO:0000256" key="6">
    <source>
        <dbReference type="ARBA" id="ARBA00022807"/>
    </source>
</evidence>
<feature type="compositionally biased region" description="Acidic residues" evidence="7">
    <location>
        <begin position="1356"/>
        <end position="1375"/>
    </location>
</feature>